<evidence type="ECO:0000256" key="1">
    <source>
        <dbReference type="ARBA" id="ARBA00009512"/>
    </source>
</evidence>
<feature type="region of interest" description="Disordered" evidence="2">
    <location>
        <begin position="1"/>
        <end position="41"/>
    </location>
</feature>
<comment type="similarity">
    <text evidence="1">Belongs to the bacterial ribosomal protein bS6 family.</text>
</comment>
<name>A0ABD3RKG0_9LAMI</name>
<dbReference type="InterPro" id="IPR035980">
    <property type="entry name" value="Ribosomal_bS6_sf"/>
</dbReference>
<gene>
    <name evidence="3" type="ORF">ACJIZ3_013519</name>
</gene>
<dbReference type="PANTHER" id="PTHR31694">
    <property type="entry name" value="DESICCATION-LIKE PROTEIN"/>
    <property type="match status" value="1"/>
</dbReference>
<dbReference type="AlphaFoldDB" id="A0ABD3RKG0"/>
<sequence>MAAAKKQNNKNLNRRKKDDNHSFVSRPDEATGPFPEAKKVEEDGRLMPEFADVEERELFEALNLQLESDMGVDQMRHYEVVYLIHENFKEEVEKVNTKVQEFLKEKKGKIWRFSDWGMRRLAYKIQKAKNAHYILMNFELEAKWINEFKNILDKDERIIQKTKESQIMAFSAVLITVLLLFRGGSSTPESKGLPKSDVDLLEFPLNLEYLEAEFFSWGALGRGLDSLEPNLAMGGPSPIGVQKANLSPEIRDIVAQFALQELDHLRAIKRRVPGFARPLMDVSKSSFASIMKNAFGEALVPEFDPYANDINYLLASYLLPYVGLTGYVGATPKLHTPIAKRLVGGLLGVESGQDAVVRTLLYKRFFMKVWPYNYTVAEFTDKISKLRNNLGMNGVKDEGLIVTPEPEQGAEGIISGNILAANSDSLSYARTPEEILRIVYGTGDESVPGLFYPKGANGEIAKSYLSH</sequence>
<evidence type="ECO:0000313" key="4">
    <source>
        <dbReference type="Proteomes" id="UP001634393"/>
    </source>
</evidence>
<dbReference type="NCBIfam" id="TIGR00166">
    <property type="entry name" value="S6"/>
    <property type="match status" value="1"/>
</dbReference>
<dbReference type="SUPFAM" id="SSF54995">
    <property type="entry name" value="Ribosomal protein S6"/>
    <property type="match status" value="1"/>
</dbReference>
<proteinExistence type="inferred from homology"/>
<accession>A0ABD3RKG0</accession>
<dbReference type="EMBL" id="JBJXBP010000008">
    <property type="protein sequence ID" value="KAL3812251.1"/>
    <property type="molecule type" value="Genomic_DNA"/>
</dbReference>
<dbReference type="CDD" id="cd00473">
    <property type="entry name" value="bS6"/>
    <property type="match status" value="1"/>
</dbReference>
<dbReference type="InterPro" id="IPR000529">
    <property type="entry name" value="Ribosomal_bS6"/>
</dbReference>
<dbReference type="PANTHER" id="PTHR31694:SF12">
    <property type="entry name" value="DESICCATION-LIKE PROTEIN"/>
    <property type="match status" value="1"/>
</dbReference>
<dbReference type="Pfam" id="PF13668">
    <property type="entry name" value="Ferritin_2"/>
    <property type="match status" value="1"/>
</dbReference>
<organism evidence="3 4">
    <name type="scientific">Penstemon smallii</name>
    <dbReference type="NCBI Taxonomy" id="265156"/>
    <lineage>
        <taxon>Eukaryota</taxon>
        <taxon>Viridiplantae</taxon>
        <taxon>Streptophyta</taxon>
        <taxon>Embryophyta</taxon>
        <taxon>Tracheophyta</taxon>
        <taxon>Spermatophyta</taxon>
        <taxon>Magnoliopsida</taxon>
        <taxon>eudicotyledons</taxon>
        <taxon>Gunneridae</taxon>
        <taxon>Pentapetalae</taxon>
        <taxon>asterids</taxon>
        <taxon>lamiids</taxon>
        <taxon>Lamiales</taxon>
        <taxon>Plantaginaceae</taxon>
        <taxon>Cheloneae</taxon>
        <taxon>Penstemon</taxon>
    </lineage>
</organism>
<dbReference type="Gene3D" id="3.30.70.60">
    <property type="match status" value="1"/>
</dbReference>
<dbReference type="HAMAP" id="MF_00360">
    <property type="entry name" value="Ribosomal_bS6"/>
    <property type="match status" value="1"/>
</dbReference>
<evidence type="ECO:0000256" key="2">
    <source>
        <dbReference type="SAM" id="MobiDB-lite"/>
    </source>
</evidence>
<evidence type="ECO:0008006" key="5">
    <source>
        <dbReference type="Google" id="ProtNLM"/>
    </source>
</evidence>
<dbReference type="InterPro" id="IPR014717">
    <property type="entry name" value="Transl_elong_EF1B/ribsomal_bS6"/>
</dbReference>
<dbReference type="InterPro" id="IPR020814">
    <property type="entry name" value="Ribosomal_S6_plastid/chlpt"/>
</dbReference>
<evidence type="ECO:0000313" key="3">
    <source>
        <dbReference type="EMBL" id="KAL3812251.1"/>
    </source>
</evidence>
<keyword evidence="4" id="KW-1185">Reference proteome</keyword>
<dbReference type="Pfam" id="PF01250">
    <property type="entry name" value="Ribosomal_S6"/>
    <property type="match status" value="1"/>
</dbReference>
<dbReference type="Proteomes" id="UP001634393">
    <property type="component" value="Unassembled WGS sequence"/>
</dbReference>
<protein>
    <recommendedName>
        <fullName evidence="5">Desiccation-related protein PCC13-62</fullName>
    </recommendedName>
</protein>
<comment type="caution">
    <text evidence="3">The sequence shown here is derived from an EMBL/GenBank/DDBJ whole genome shotgun (WGS) entry which is preliminary data.</text>
</comment>
<reference evidence="3 4" key="1">
    <citation type="submission" date="2024-12" db="EMBL/GenBank/DDBJ databases">
        <title>The unique morphological basis and parallel evolutionary history of personate flowers in Penstemon.</title>
        <authorList>
            <person name="Depatie T.H."/>
            <person name="Wessinger C.A."/>
        </authorList>
    </citation>
    <scope>NUCLEOTIDE SEQUENCE [LARGE SCALE GENOMIC DNA]</scope>
    <source>
        <strain evidence="3">WTNN_2</strain>
        <tissue evidence="3">Leaf</tissue>
    </source>
</reference>
<feature type="compositionally biased region" description="Basic and acidic residues" evidence="2">
    <location>
        <begin position="16"/>
        <end position="29"/>
    </location>
</feature>
<feature type="compositionally biased region" description="Low complexity" evidence="2">
    <location>
        <begin position="1"/>
        <end position="11"/>
    </location>
</feature>
<dbReference type="InterPro" id="IPR052965">
    <property type="entry name" value="Pigment-catalase-like"/>
</dbReference>